<dbReference type="KEGG" id="apuu:APUU_10235A"/>
<reference evidence="3" key="2">
    <citation type="submission" date="2021-02" db="EMBL/GenBank/DDBJ databases">
        <title>Aspergillus puulaauensis MK2 genome sequence.</title>
        <authorList>
            <person name="Futagami T."/>
            <person name="Mori K."/>
            <person name="Kadooka C."/>
            <person name="Tanaka T."/>
        </authorList>
    </citation>
    <scope>NUCLEOTIDE SEQUENCE</scope>
    <source>
        <strain evidence="3">MK2</strain>
    </source>
</reference>
<dbReference type="Proteomes" id="UP000654913">
    <property type="component" value="Chromosome 1"/>
</dbReference>
<feature type="transmembrane region" description="Helical" evidence="1">
    <location>
        <begin position="243"/>
        <end position="269"/>
    </location>
</feature>
<dbReference type="PANTHER" id="PTHR40622">
    <property type="match status" value="1"/>
</dbReference>
<evidence type="ECO:0000313" key="4">
    <source>
        <dbReference type="Proteomes" id="UP000654913"/>
    </source>
</evidence>
<evidence type="ECO:0000256" key="2">
    <source>
        <dbReference type="SAM" id="SignalP"/>
    </source>
</evidence>
<dbReference type="RefSeq" id="XP_041549601.1">
    <property type="nucleotide sequence ID" value="XM_041698541.1"/>
</dbReference>
<keyword evidence="1" id="KW-0812">Transmembrane</keyword>
<keyword evidence="1" id="KW-1133">Transmembrane helix</keyword>
<reference evidence="3" key="1">
    <citation type="submission" date="2021-01" db="EMBL/GenBank/DDBJ databases">
        <authorList>
            <consortium name="Aspergillus puulaauensis MK2 genome sequencing consortium"/>
            <person name="Kazuki M."/>
            <person name="Futagami T."/>
        </authorList>
    </citation>
    <scope>NUCLEOTIDE SEQUENCE</scope>
    <source>
        <strain evidence="3">MK2</strain>
    </source>
</reference>
<accession>A0A7R7X9M5</accession>
<dbReference type="PANTHER" id="PTHR40622:SF1">
    <property type="match status" value="1"/>
</dbReference>
<evidence type="ECO:0000313" key="3">
    <source>
        <dbReference type="EMBL" id="BCS17407.1"/>
    </source>
</evidence>
<dbReference type="EMBL" id="AP024443">
    <property type="protein sequence ID" value="BCS17407.1"/>
    <property type="molecule type" value="Genomic_DNA"/>
</dbReference>
<evidence type="ECO:0000256" key="1">
    <source>
        <dbReference type="SAM" id="Phobius"/>
    </source>
</evidence>
<keyword evidence="1" id="KW-0472">Membrane</keyword>
<feature type="chain" id="PRO_5030706254" evidence="2">
    <location>
        <begin position="19"/>
        <end position="315"/>
    </location>
</feature>
<name>A0A7R7X9M5_9EURO</name>
<proteinExistence type="predicted"/>
<keyword evidence="2" id="KW-0732">Signal</keyword>
<feature type="signal peptide" evidence="2">
    <location>
        <begin position="1"/>
        <end position="18"/>
    </location>
</feature>
<dbReference type="GeneID" id="64967412"/>
<sequence length="315" mass="35601">MRPLQPLLVALLSSLAVSEDIDSIDSPAVPVTKPYTLNLSCAQCAFTYGDCINSVQLPSFLSITFHTQNDTLLANDNIIFPTPFPMEFNAKRTTDSNIEDTVPVAYALDVQPLPHQPDAELNDLYRLVLNLFDLQGRTATESPVSLGLVRDADGNLKIISVEQGRPHRRFHHHHHQNENGGNWWSLKSWKSAYARYLHRMSKSKHCRDGPVRVNNGVELDCHRRQRVSDWAGDRHYMRHLRPVLVPALMGMVAGIIACIAGFLVGKVMVATYYCFRERRAAGAGRRQQIWIEADEAVPDEKERLMEVYGVDEQDD</sequence>
<organism evidence="3 4">
    <name type="scientific">Aspergillus puulaauensis</name>
    <dbReference type="NCBI Taxonomy" id="1220207"/>
    <lineage>
        <taxon>Eukaryota</taxon>
        <taxon>Fungi</taxon>
        <taxon>Dikarya</taxon>
        <taxon>Ascomycota</taxon>
        <taxon>Pezizomycotina</taxon>
        <taxon>Eurotiomycetes</taxon>
        <taxon>Eurotiomycetidae</taxon>
        <taxon>Eurotiales</taxon>
        <taxon>Aspergillaceae</taxon>
        <taxon>Aspergillus</taxon>
    </lineage>
</organism>
<dbReference type="OrthoDB" id="4367799at2759"/>
<protein>
    <submittedName>
        <fullName evidence="3">Uncharacterized protein</fullName>
    </submittedName>
</protein>
<dbReference type="AlphaFoldDB" id="A0A7R7X9M5"/>
<gene>
    <name evidence="3" type="ORF">APUU_10235A</name>
</gene>
<keyword evidence="4" id="KW-1185">Reference proteome</keyword>